<feature type="transmembrane region" description="Helical" evidence="1">
    <location>
        <begin position="52"/>
        <end position="74"/>
    </location>
</feature>
<sequence>MHDDMQIMRIFELDKCFQDGQIPCRWVPDLGYSYGYPLFNYYPPLPYYLGELFYLLGFSLINSVKLLFGLGFILSGIFMYLLAREFWGNLGGFLAGIFYIYAPYHAVDVYVRGAMGEHWALVCFPLILLAVYKV</sequence>
<dbReference type="AlphaFoldDB" id="X0UHR4"/>
<keyword evidence="1" id="KW-1133">Transmembrane helix</keyword>
<reference evidence="2" key="1">
    <citation type="journal article" date="2014" name="Front. Microbiol.">
        <title>High frequency of phylogenetically diverse reductive dehalogenase-homologous genes in deep subseafloor sedimentary metagenomes.</title>
        <authorList>
            <person name="Kawai M."/>
            <person name="Futagami T."/>
            <person name="Toyoda A."/>
            <person name="Takaki Y."/>
            <person name="Nishi S."/>
            <person name="Hori S."/>
            <person name="Arai W."/>
            <person name="Tsubouchi T."/>
            <person name="Morono Y."/>
            <person name="Uchiyama I."/>
            <person name="Ito T."/>
            <person name="Fujiyama A."/>
            <person name="Inagaki F."/>
            <person name="Takami H."/>
        </authorList>
    </citation>
    <scope>NUCLEOTIDE SEQUENCE</scope>
    <source>
        <strain evidence="2">Expedition CK06-06</strain>
    </source>
</reference>
<feature type="transmembrane region" description="Helical" evidence="1">
    <location>
        <begin position="110"/>
        <end position="132"/>
    </location>
</feature>
<proteinExistence type="predicted"/>
<name>X0UHR4_9ZZZZ</name>
<gene>
    <name evidence="2" type="ORF">S01H1_41424</name>
</gene>
<accession>X0UHR4</accession>
<organism evidence="2">
    <name type="scientific">marine sediment metagenome</name>
    <dbReference type="NCBI Taxonomy" id="412755"/>
    <lineage>
        <taxon>unclassified sequences</taxon>
        <taxon>metagenomes</taxon>
        <taxon>ecological metagenomes</taxon>
    </lineage>
</organism>
<protein>
    <recommendedName>
        <fullName evidence="3">Glycosyltransferase RgtA/B/C/D-like domain-containing protein</fullName>
    </recommendedName>
</protein>
<keyword evidence="1" id="KW-0472">Membrane</keyword>
<evidence type="ECO:0000313" key="2">
    <source>
        <dbReference type="EMBL" id="GAF99922.1"/>
    </source>
</evidence>
<keyword evidence="1" id="KW-0812">Transmembrane</keyword>
<comment type="caution">
    <text evidence="2">The sequence shown here is derived from an EMBL/GenBank/DDBJ whole genome shotgun (WGS) entry which is preliminary data.</text>
</comment>
<evidence type="ECO:0008006" key="3">
    <source>
        <dbReference type="Google" id="ProtNLM"/>
    </source>
</evidence>
<evidence type="ECO:0000256" key="1">
    <source>
        <dbReference type="SAM" id="Phobius"/>
    </source>
</evidence>
<feature type="transmembrane region" description="Helical" evidence="1">
    <location>
        <begin position="86"/>
        <end position="104"/>
    </location>
</feature>
<feature type="non-terminal residue" evidence="2">
    <location>
        <position position="134"/>
    </location>
</feature>
<dbReference type="EMBL" id="BARS01026275">
    <property type="protein sequence ID" value="GAF99922.1"/>
    <property type="molecule type" value="Genomic_DNA"/>
</dbReference>